<evidence type="ECO:0000256" key="2">
    <source>
        <dbReference type="ARBA" id="ARBA00006117"/>
    </source>
</evidence>
<feature type="transmembrane region" description="Helical" evidence="7">
    <location>
        <begin position="148"/>
        <end position="168"/>
    </location>
</feature>
<comment type="similarity">
    <text evidence="2">Belongs to the GRP transporter (TC 2.A.7.5) family.</text>
</comment>
<feature type="transmembrane region" description="Helical" evidence="7">
    <location>
        <begin position="32"/>
        <end position="49"/>
    </location>
</feature>
<dbReference type="OrthoDB" id="3194911at2"/>
<evidence type="ECO:0000256" key="6">
    <source>
        <dbReference type="ARBA" id="ARBA00023136"/>
    </source>
</evidence>
<dbReference type="PANTHER" id="PTHR16119">
    <property type="entry name" value="TRANSMEMBRANE PROTEIN 144"/>
    <property type="match status" value="1"/>
</dbReference>
<dbReference type="AlphaFoldDB" id="A0A0H3EDL3"/>
<protein>
    <submittedName>
        <fullName evidence="8">Glucose uptake protein</fullName>
    </submittedName>
</protein>
<dbReference type="Gene3D" id="1.10.3730.20">
    <property type="match status" value="1"/>
</dbReference>
<dbReference type="PATRIC" id="fig|702459.3.peg.1447"/>
<dbReference type="InterPro" id="IPR010651">
    <property type="entry name" value="Sugar_transport"/>
</dbReference>
<evidence type="ECO:0000256" key="4">
    <source>
        <dbReference type="ARBA" id="ARBA00022692"/>
    </source>
</evidence>
<dbReference type="GO" id="GO:0015144">
    <property type="term" value="F:carbohydrate transmembrane transporter activity"/>
    <property type="evidence" value="ECO:0007669"/>
    <property type="project" value="InterPro"/>
</dbReference>
<dbReference type="PANTHER" id="PTHR16119:SF17">
    <property type="entry name" value="TRANSMEMBRANE PROTEIN 144"/>
    <property type="match status" value="1"/>
</dbReference>
<feature type="transmembrane region" description="Helical" evidence="7">
    <location>
        <begin position="242"/>
        <end position="263"/>
    </location>
</feature>
<feature type="transmembrane region" description="Helical" evidence="7">
    <location>
        <begin position="114"/>
        <end position="136"/>
    </location>
</feature>
<evidence type="ECO:0000256" key="1">
    <source>
        <dbReference type="ARBA" id="ARBA00004141"/>
    </source>
</evidence>
<evidence type="ECO:0000256" key="3">
    <source>
        <dbReference type="ARBA" id="ARBA00022597"/>
    </source>
</evidence>
<dbReference type="CDD" id="cd23110">
    <property type="entry name" value="GRP"/>
    <property type="match status" value="1"/>
</dbReference>
<keyword evidence="4 7" id="KW-0812">Transmembrane</keyword>
<dbReference type="InterPro" id="IPR037185">
    <property type="entry name" value="EmrE-like"/>
</dbReference>
<name>A0A0H3EDL3_BIFBP</name>
<accession>A0A0H3EDL3</accession>
<dbReference type="HOGENOM" id="CLU_076024_0_0_11"/>
<keyword evidence="5 7" id="KW-1133">Transmembrane helix</keyword>
<dbReference type="Proteomes" id="UP000002312">
    <property type="component" value="Chromosome"/>
</dbReference>
<dbReference type="EMBL" id="CP001840">
    <property type="protein sequence ID" value="ADP36443.1"/>
    <property type="molecule type" value="Genomic_DNA"/>
</dbReference>
<proteinExistence type="inferred from homology"/>
<dbReference type="SUPFAM" id="SSF103481">
    <property type="entry name" value="Multidrug resistance efflux transporter EmrE"/>
    <property type="match status" value="1"/>
</dbReference>
<feature type="transmembrane region" description="Helical" evidence="7">
    <location>
        <begin position="272"/>
        <end position="291"/>
    </location>
</feature>
<dbReference type="GO" id="GO:0016020">
    <property type="term" value="C:membrane"/>
    <property type="evidence" value="ECO:0007669"/>
    <property type="project" value="UniProtKB-SubCell"/>
</dbReference>
<comment type="subcellular location">
    <subcellularLocation>
        <location evidence="1">Membrane</location>
        <topology evidence="1">Multi-pass membrane protein</topology>
    </subcellularLocation>
</comment>
<evidence type="ECO:0000313" key="9">
    <source>
        <dbReference type="Proteomes" id="UP000002312"/>
    </source>
</evidence>
<dbReference type="eggNOG" id="COG4975">
    <property type="taxonomic scope" value="Bacteria"/>
</dbReference>
<feature type="transmembrane region" description="Helical" evidence="7">
    <location>
        <begin position="88"/>
        <end position="108"/>
    </location>
</feature>
<dbReference type="KEGG" id="bbp:BBPR_1399"/>
<feature type="transmembrane region" description="Helical" evidence="7">
    <location>
        <begin position="180"/>
        <end position="198"/>
    </location>
</feature>
<dbReference type="GeneID" id="93092969"/>
<evidence type="ECO:0000256" key="7">
    <source>
        <dbReference type="SAM" id="Phobius"/>
    </source>
</evidence>
<evidence type="ECO:0000313" key="8">
    <source>
        <dbReference type="EMBL" id="ADP36443.1"/>
    </source>
</evidence>
<feature type="transmembrane region" description="Helical" evidence="7">
    <location>
        <begin position="219"/>
        <end position="236"/>
    </location>
</feature>
<dbReference type="RefSeq" id="WP_003814851.1">
    <property type="nucleotide sequence ID" value="NC_014638.1"/>
</dbReference>
<gene>
    <name evidence="8" type="ordered locus">BBPR_1399</name>
</gene>
<keyword evidence="3" id="KW-0762">Sugar transport</keyword>
<keyword evidence="3" id="KW-0813">Transport</keyword>
<organism evidence="8 9">
    <name type="scientific">Bifidobacterium bifidum (strain PRL2010)</name>
    <dbReference type="NCBI Taxonomy" id="702459"/>
    <lineage>
        <taxon>Bacteria</taxon>
        <taxon>Bacillati</taxon>
        <taxon>Actinomycetota</taxon>
        <taxon>Actinomycetes</taxon>
        <taxon>Bifidobacteriales</taxon>
        <taxon>Bifidobacteriaceae</taxon>
        <taxon>Bifidobacterium</taxon>
    </lineage>
</organism>
<dbReference type="Pfam" id="PF06800">
    <property type="entry name" value="Sugar_transport"/>
    <property type="match status" value="1"/>
</dbReference>
<sequence length="295" mass="31853">MWPILLALVPAFGWGFQGIVMQKVGGTTANKQMGMVLTTLLFGIVVLIFHPINWSWTLIAAAAINGIPWSIAQILQIKSFDYLGVARAMPLSTGMQLVFTTLLGALFFHEWTHGWQFGFGICALVVIIVGVACTAFQEKSEDKGPSNLKRGLLITLISSLLYTSYAAAGKFFSVSSWDMLFPQAVFMVLGTTIISFCMSGKDAMDPEIGVFGKKSWMNMSTGALFATANLTVMLSNEMNGLAVGWTLSQMNVIVATLGGLFILKEKKTKKEMAFVIAGMILIALGGILIGITKNA</sequence>
<reference evidence="8 9" key="1">
    <citation type="journal article" date="2010" name="Proc. Natl. Acad. Sci. U.S.A.">
        <title>Genome analysis of Bifidobacterium bifidum PRL2010 reveals metabolic pathways for host-derived glycan foraging.</title>
        <authorList>
            <person name="Turroni F."/>
            <person name="Bottacini F."/>
            <person name="Foroni E."/>
            <person name="Mulder I."/>
            <person name="Kim J.H."/>
            <person name="Zomer A."/>
            <person name="Sanchez B."/>
            <person name="Bidossi A."/>
            <person name="Ferrarini A."/>
            <person name="Giubellini V."/>
            <person name="Delledonne M."/>
            <person name="Henrissat B."/>
            <person name="Coutinho P."/>
            <person name="Oggioni M."/>
            <person name="Fitzgerald G.F."/>
            <person name="Mills D."/>
            <person name="Margolles A."/>
            <person name="Kelly D."/>
            <person name="van Sinderen D."/>
            <person name="Ventura M."/>
        </authorList>
    </citation>
    <scope>NUCLEOTIDE SEQUENCE [LARGE SCALE GENOMIC DNA]</scope>
    <source>
        <strain evidence="8 9">PRL2010</strain>
    </source>
</reference>
<keyword evidence="6 7" id="KW-0472">Membrane</keyword>
<evidence type="ECO:0000256" key="5">
    <source>
        <dbReference type="ARBA" id="ARBA00022989"/>
    </source>
</evidence>